<gene>
    <name evidence="2" type="ORF">ODALV1_LOCUS26334</name>
</gene>
<feature type="chain" id="PRO_5046497516" description="Glycine-rich protein" evidence="1">
    <location>
        <begin position="21"/>
        <end position="73"/>
    </location>
</feature>
<name>A0ABP1RUI7_9HEXA</name>
<evidence type="ECO:0000313" key="3">
    <source>
        <dbReference type="Proteomes" id="UP001642540"/>
    </source>
</evidence>
<comment type="caution">
    <text evidence="2">The sequence shown here is derived from an EMBL/GenBank/DDBJ whole genome shotgun (WGS) entry which is preliminary data.</text>
</comment>
<evidence type="ECO:0000256" key="1">
    <source>
        <dbReference type="SAM" id="SignalP"/>
    </source>
</evidence>
<evidence type="ECO:0000313" key="2">
    <source>
        <dbReference type="EMBL" id="CAL8136207.1"/>
    </source>
</evidence>
<dbReference type="Proteomes" id="UP001642540">
    <property type="component" value="Unassembled WGS sequence"/>
</dbReference>
<keyword evidence="3" id="KW-1185">Reference proteome</keyword>
<dbReference type="EMBL" id="CAXLJM020000111">
    <property type="protein sequence ID" value="CAL8136207.1"/>
    <property type="molecule type" value="Genomic_DNA"/>
</dbReference>
<protein>
    <recommendedName>
        <fullName evidence="4">Glycine-rich protein</fullName>
    </recommendedName>
</protein>
<evidence type="ECO:0008006" key="4">
    <source>
        <dbReference type="Google" id="ProtNLM"/>
    </source>
</evidence>
<feature type="signal peptide" evidence="1">
    <location>
        <begin position="1"/>
        <end position="20"/>
    </location>
</feature>
<keyword evidence="1" id="KW-0732">Signal</keyword>
<accession>A0ABP1RUI7</accession>
<sequence>MAKLILAVFAVFALFAIAAAKPFGMGIGHGGMVSSHHSSHIGMGHGMMGYPMMGMMGYPGMGMWPGMGYGMMG</sequence>
<reference evidence="2 3" key="1">
    <citation type="submission" date="2024-08" db="EMBL/GenBank/DDBJ databases">
        <authorList>
            <person name="Cucini C."/>
            <person name="Frati F."/>
        </authorList>
    </citation>
    <scope>NUCLEOTIDE SEQUENCE [LARGE SCALE GENOMIC DNA]</scope>
</reference>
<organism evidence="2 3">
    <name type="scientific">Orchesella dallaii</name>
    <dbReference type="NCBI Taxonomy" id="48710"/>
    <lineage>
        <taxon>Eukaryota</taxon>
        <taxon>Metazoa</taxon>
        <taxon>Ecdysozoa</taxon>
        <taxon>Arthropoda</taxon>
        <taxon>Hexapoda</taxon>
        <taxon>Collembola</taxon>
        <taxon>Entomobryomorpha</taxon>
        <taxon>Entomobryoidea</taxon>
        <taxon>Orchesellidae</taxon>
        <taxon>Orchesellinae</taxon>
        <taxon>Orchesella</taxon>
    </lineage>
</organism>
<proteinExistence type="predicted"/>